<dbReference type="InterPro" id="IPR002223">
    <property type="entry name" value="Kunitz_BPTI"/>
</dbReference>
<accession>A0A914VFR5</accession>
<reference evidence="4" key="1">
    <citation type="submission" date="2022-11" db="UniProtKB">
        <authorList>
            <consortium name="WormBaseParasite"/>
        </authorList>
    </citation>
    <scope>IDENTIFICATION</scope>
</reference>
<keyword evidence="1" id="KW-0732">Signal</keyword>
<dbReference type="PANTHER" id="PTHR46339">
    <property type="entry name" value="PROTEIN CBG15282-RELATED"/>
    <property type="match status" value="1"/>
</dbReference>
<evidence type="ECO:0000259" key="2">
    <source>
        <dbReference type="PROSITE" id="PS50279"/>
    </source>
</evidence>
<feature type="domain" description="BPTI/Kunitz inhibitor" evidence="2">
    <location>
        <begin position="25"/>
        <end position="80"/>
    </location>
</feature>
<dbReference type="InterPro" id="IPR036880">
    <property type="entry name" value="Kunitz_BPTI_sf"/>
</dbReference>
<keyword evidence="3" id="KW-1185">Reference proteome</keyword>
<dbReference type="WBParaSite" id="PSAMB.scaffold1904size26819.g15423.t1">
    <property type="protein sequence ID" value="PSAMB.scaffold1904size26819.g15423.t1"/>
    <property type="gene ID" value="PSAMB.scaffold1904size26819.g15423"/>
</dbReference>
<dbReference type="PROSITE" id="PS50279">
    <property type="entry name" value="BPTI_KUNITZ_2"/>
    <property type="match status" value="2"/>
</dbReference>
<dbReference type="InterPro" id="IPR053014">
    <property type="entry name" value="Cuticle_assoc_divergent"/>
</dbReference>
<sequence length="203" mass="21340">MQLLLVLSISFAAFFSADAQNASACTAARNDGTACAGRAGSPTQKFFYDTRYGVCQPFMYQGCNGNDNRFDTVEKCRTTCANAPSTGVAGAAGISVAATNKSPNATCPGGAAPFMVVKGVPAVCRASRDCSNGYGCSKGACCPNKVATCSMKYDAGNFGTGGKMTPMYYYNPDYKACMLFTYFGYGGNANNFLTYNDCIDFCT</sequence>
<dbReference type="GO" id="GO:0004867">
    <property type="term" value="F:serine-type endopeptidase inhibitor activity"/>
    <property type="evidence" value="ECO:0007669"/>
    <property type="project" value="InterPro"/>
</dbReference>
<dbReference type="SUPFAM" id="SSF57362">
    <property type="entry name" value="BPTI-like"/>
    <property type="match status" value="2"/>
</dbReference>
<dbReference type="Pfam" id="PF00014">
    <property type="entry name" value="Kunitz_BPTI"/>
    <property type="match status" value="2"/>
</dbReference>
<evidence type="ECO:0000256" key="1">
    <source>
        <dbReference type="SAM" id="SignalP"/>
    </source>
</evidence>
<dbReference type="InterPro" id="IPR020901">
    <property type="entry name" value="Prtase_inh_Kunz-CS"/>
</dbReference>
<feature type="signal peptide" evidence="1">
    <location>
        <begin position="1"/>
        <end position="19"/>
    </location>
</feature>
<dbReference type="Gene3D" id="4.10.410.10">
    <property type="entry name" value="Pancreatic trypsin inhibitor Kunitz domain"/>
    <property type="match status" value="2"/>
</dbReference>
<dbReference type="SMART" id="SM00131">
    <property type="entry name" value="KU"/>
    <property type="match status" value="2"/>
</dbReference>
<dbReference type="AlphaFoldDB" id="A0A914VFR5"/>
<dbReference type="InterPro" id="IPR006150">
    <property type="entry name" value="Cys_repeat_1"/>
</dbReference>
<dbReference type="SMART" id="SM00289">
    <property type="entry name" value="WR1"/>
    <property type="match status" value="1"/>
</dbReference>
<organism evidence="3 4">
    <name type="scientific">Plectus sambesii</name>
    <dbReference type="NCBI Taxonomy" id="2011161"/>
    <lineage>
        <taxon>Eukaryota</taxon>
        <taxon>Metazoa</taxon>
        <taxon>Ecdysozoa</taxon>
        <taxon>Nematoda</taxon>
        <taxon>Chromadorea</taxon>
        <taxon>Plectida</taxon>
        <taxon>Plectina</taxon>
        <taxon>Plectoidea</taxon>
        <taxon>Plectidae</taxon>
        <taxon>Plectus</taxon>
    </lineage>
</organism>
<dbReference type="CDD" id="cd22593">
    <property type="entry name" value="Kunitz_conkunitzin"/>
    <property type="match status" value="1"/>
</dbReference>
<feature type="chain" id="PRO_5037815872" evidence="1">
    <location>
        <begin position="20"/>
        <end position="203"/>
    </location>
</feature>
<dbReference type="Proteomes" id="UP000887566">
    <property type="component" value="Unplaced"/>
</dbReference>
<dbReference type="PROSITE" id="PS00280">
    <property type="entry name" value="BPTI_KUNITZ_1"/>
    <property type="match status" value="1"/>
</dbReference>
<protein>
    <submittedName>
        <fullName evidence="4">BPTI/Kunitz inhibitor domain-containing protein</fullName>
    </submittedName>
</protein>
<feature type="domain" description="BPTI/Kunitz inhibitor" evidence="2">
    <location>
        <begin position="149"/>
        <end position="202"/>
    </location>
</feature>
<name>A0A914VFR5_9BILA</name>
<evidence type="ECO:0000313" key="4">
    <source>
        <dbReference type="WBParaSite" id="PSAMB.scaffold1904size26819.g15423.t1"/>
    </source>
</evidence>
<evidence type="ECO:0000313" key="3">
    <source>
        <dbReference type="Proteomes" id="UP000887566"/>
    </source>
</evidence>
<proteinExistence type="predicted"/>
<dbReference type="PRINTS" id="PR00759">
    <property type="entry name" value="BASICPTASE"/>
</dbReference>